<proteinExistence type="predicted"/>
<feature type="region of interest" description="Disordered" evidence="1">
    <location>
        <begin position="96"/>
        <end position="118"/>
    </location>
</feature>
<gene>
    <name evidence="2" type="ORF">EVAR_103700_1</name>
</gene>
<evidence type="ECO:0000313" key="2">
    <source>
        <dbReference type="EMBL" id="GBP92301.1"/>
    </source>
</evidence>
<organism evidence="2 3">
    <name type="scientific">Eumeta variegata</name>
    <name type="common">Bagworm moth</name>
    <name type="synonym">Eumeta japonica</name>
    <dbReference type="NCBI Taxonomy" id="151549"/>
    <lineage>
        <taxon>Eukaryota</taxon>
        <taxon>Metazoa</taxon>
        <taxon>Ecdysozoa</taxon>
        <taxon>Arthropoda</taxon>
        <taxon>Hexapoda</taxon>
        <taxon>Insecta</taxon>
        <taxon>Pterygota</taxon>
        <taxon>Neoptera</taxon>
        <taxon>Endopterygota</taxon>
        <taxon>Lepidoptera</taxon>
        <taxon>Glossata</taxon>
        <taxon>Ditrysia</taxon>
        <taxon>Tineoidea</taxon>
        <taxon>Psychidae</taxon>
        <taxon>Oiketicinae</taxon>
        <taxon>Eumeta</taxon>
    </lineage>
</organism>
<feature type="compositionally biased region" description="Polar residues" evidence="1">
    <location>
        <begin position="109"/>
        <end position="118"/>
    </location>
</feature>
<sequence length="118" mass="13028">MFYDVAARAVSECSMRTPPPSAEHVDERVKFSRPASPCRGDRSRQLVRPGPVGDKRTANHTQQAQQHEGLSWSIGRCWHAGTSGPESIETILSRKHQEGDVQEFEAKTRPTSASLDAS</sequence>
<name>A0A4C1ZTS5_EUMVA</name>
<reference evidence="2 3" key="1">
    <citation type="journal article" date="2019" name="Commun. Biol.">
        <title>The bagworm genome reveals a unique fibroin gene that provides high tensile strength.</title>
        <authorList>
            <person name="Kono N."/>
            <person name="Nakamura H."/>
            <person name="Ohtoshi R."/>
            <person name="Tomita M."/>
            <person name="Numata K."/>
            <person name="Arakawa K."/>
        </authorList>
    </citation>
    <scope>NUCLEOTIDE SEQUENCE [LARGE SCALE GENOMIC DNA]</scope>
</reference>
<comment type="caution">
    <text evidence="2">The sequence shown here is derived from an EMBL/GenBank/DDBJ whole genome shotgun (WGS) entry which is preliminary data.</text>
</comment>
<dbReference type="EMBL" id="BGZK01002259">
    <property type="protein sequence ID" value="GBP92301.1"/>
    <property type="molecule type" value="Genomic_DNA"/>
</dbReference>
<feature type="compositionally biased region" description="Polar residues" evidence="1">
    <location>
        <begin position="59"/>
        <end position="68"/>
    </location>
</feature>
<protein>
    <submittedName>
        <fullName evidence="2">Uncharacterized protein</fullName>
    </submittedName>
</protein>
<accession>A0A4C1ZTS5</accession>
<keyword evidence="3" id="KW-1185">Reference proteome</keyword>
<feature type="region of interest" description="Disordered" evidence="1">
    <location>
        <begin position="14"/>
        <end position="70"/>
    </location>
</feature>
<feature type="compositionally biased region" description="Basic and acidic residues" evidence="1">
    <location>
        <begin position="96"/>
        <end position="108"/>
    </location>
</feature>
<dbReference type="AlphaFoldDB" id="A0A4C1ZTS5"/>
<evidence type="ECO:0000313" key="3">
    <source>
        <dbReference type="Proteomes" id="UP000299102"/>
    </source>
</evidence>
<dbReference type="Proteomes" id="UP000299102">
    <property type="component" value="Unassembled WGS sequence"/>
</dbReference>
<evidence type="ECO:0000256" key="1">
    <source>
        <dbReference type="SAM" id="MobiDB-lite"/>
    </source>
</evidence>